<dbReference type="PANTHER" id="PTHR40980:SF4">
    <property type="entry name" value="TONB-DEPENDENT RECEPTOR-LIKE BETA-BARREL DOMAIN-CONTAINING PROTEIN"/>
    <property type="match status" value="1"/>
</dbReference>
<evidence type="ECO:0000259" key="11">
    <source>
        <dbReference type="Pfam" id="PF00593"/>
    </source>
</evidence>
<dbReference type="Pfam" id="PF07715">
    <property type="entry name" value="Plug"/>
    <property type="match status" value="1"/>
</dbReference>
<dbReference type="GO" id="GO:0009279">
    <property type="term" value="C:cell outer membrane"/>
    <property type="evidence" value="ECO:0007669"/>
    <property type="project" value="UniProtKB-SubCell"/>
</dbReference>
<dbReference type="InterPro" id="IPR013784">
    <property type="entry name" value="Carb-bd-like_fold"/>
</dbReference>
<keyword evidence="14" id="KW-1185">Reference proteome</keyword>
<dbReference type="Gene3D" id="2.170.130.10">
    <property type="entry name" value="TonB-dependent receptor, plug domain"/>
    <property type="match status" value="1"/>
</dbReference>
<keyword evidence="13" id="KW-0675">Receptor</keyword>
<evidence type="ECO:0000313" key="14">
    <source>
        <dbReference type="Proteomes" id="UP000011717"/>
    </source>
</evidence>
<keyword evidence="2 8" id="KW-0813">Transport</keyword>
<keyword evidence="3 8" id="KW-1134">Transmembrane beta strand</keyword>
<dbReference type="Pfam" id="PF13620">
    <property type="entry name" value="CarboxypepD_reg"/>
    <property type="match status" value="1"/>
</dbReference>
<feature type="domain" description="TonB-dependent receptor-like beta-barrel" evidence="11">
    <location>
        <begin position="478"/>
        <end position="921"/>
    </location>
</feature>
<dbReference type="Pfam" id="PF00593">
    <property type="entry name" value="TonB_dep_Rec_b-barrel"/>
    <property type="match status" value="1"/>
</dbReference>
<dbReference type="NCBIfam" id="TIGR01782">
    <property type="entry name" value="TonB-Xanth-Caul"/>
    <property type="match status" value="1"/>
</dbReference>
<dbReference type="InterPro" id="IPR037066">
    <property type="entry name" value="Plug_dom_sf"/>
</dbReference>
<feature type="chain" id="PRO_5004024912" evidence="10">
    <location>
        <begin position="38"/>
        <end position="958"/>
    </location>
</feature>
<comment type="similarity">
    <text evidence="8 9">Belongs to the TonB-dependent receptor family.</text>
</comment>
<evidence type="ECO:0000313" key="13">
    <source>
        <dbReference type="EMBL" id="EMD83470.1"/>
    </source>
</evidence>
<dbReference type="CDD" id="cd01347">
    <property type="entry name" value="ligand_gated_channel"/>
    <property type="match status" value="1"/>
</dbReference>
<evidence type="ECO:0000256" key="2">
    <source>
        <dbReference type="ARBA" id="ARBA00022448"/>
    </source>
</evidence>
<evidence type="ECO:0000256" key="10">
    <source>
        <dbReference type="SAM" id="SignalP"/>
    </source>
</evidence>
<proteinExistence type="inferred from homology"/>
<dbReference type="Proteomes" id="UP000011717">
    <property type="component" value="Unassembled WGS sequence"/>
</dbReference>
<organism evidence="13 14">
    <name type="scientific">Pacificimonas flava</name>
    <dbReference type="NCBI Taxonomy" id="1234595"/>
    <lineage>
        <taxon>Bacteria</taxon>
        <taxon>Pseudomonadati</taxon>
        <taxon>Pseudomonadota</taxon>
        <taxon>Alphaproteobacteria</taxon>
        <taxon>Sphingomonadales</taxon>
        <taxon>Sphingosinicellaceae</taxon>
        <taxon>Pacificimonas</taxon>
    </lineage>
</organism>
<dbReference type="InterPro" id="IPR039426">
    <property type="entry name" value="TonB-dep_rcpt-like"/>
</dbReference>
<keyword evidence="7 8" id="KW-0998">Cell outer membrane</keyword>
<evidence type="ECO:0000256" key="7">
    <source>
        <dbReference type="ARBA" id="ARBA00023237"/>
    </source>
</evidence>
<comment type="subcellular location">
    <subcellularLocation>
        <location evidence="1 8">Cell outer membrane</location>
        <topology evidence="1 8">Multi-pass membrane protein</topology>
    </subcellularLocation>
</comment>
<dbReference type="PANTHER" id="PTHR40980">
    <property type="entry name" value="PLUG DOMAIN-CONTAINING PROTEIN"/>
    <property type="match status" value="1"/>
</dbReference>
<keyword evidence="4 8" id="KW-0812">Transmembrane</keyword>
<feature type="signal peptide" evidence="10">
    <location>
        <begin position="1"/>
        <end position="37"/>
    </location>
</feature>
<keyword evidence="6 8" id="KW-0472">Membrane</keyword>
<evidence type="ECO:0000256" key="1">
    <source>
        <dbReference type="ARBA" id="ARBA00004571"/>
    </source>
</evidence>
<reference evidence="13 14" key="1">
    <citation type="journal article" date="2013" name="Genome Announc.">
        <title>Draft Genome Sequence of Strain JLT2015T, Belonging to the Family Sphingomonadaceae of the Alphaproteobacteria.</title>
        <authorList>
            <person name="Tang K."/>
            <person name="Liu K."/>
            <person name="Li S."/>
            <person name="Jiao N."/>
        </authorList>
    </citation>
    <scope>NUCLEOTIDE SEQUENCE [LARGE SCALE GENOMIC DNA]</scope>
    <source>
        <strain evidence="13 14">JLT2015</strain>
    </source>
</reference>
<dbReference type="GO" id="GO:0030246">
    <property type="term" value="F:carbohydrate binding"/>
    <property type="evidence" value="ECO:0007669"/>
    <property type="project" value="InterPro"/>
</dbReference>
<dbReference type="Gene3D" id="2.60.40.1120">
    <property type="entry name" value="Carboxypeptidase-like, regulatory domain"/>
    <property type="match status" value="1"/>
</dbReference>
<sequence>MFRQRCHSRSRLSASTFAIAAAFALVPGAFGSLPANAQTASAPAEVRGRVGTPSGVYFEGAEVTLPELGRRAVTTTGGRFSFPGVPAGTYTLRTLYLGATPVEQQIEVGADGKPVDVRVVLDDPAGQSASPQEILVVGQTASASSAANRKRNSDRVSDSVSADFIGQFPDQNVTEAAQRIPGVAINRDQGEGRFISIRGADPNLNAVTINGVDVPSAESDARSVALDVIPSDVLQTLTVVKSLTPDLDANSIGGTVQIGTASAFDRNGPYLSASAEGHYNDLRDLVSPRLSLSASNVFEVGGGDLGIYGSISYFNRRLGSDGVENGEGVDSVGGTAFPVAIEPRDYVLTRERLGATLNIDYHVNPDFTLYVRQLYSRFSDDEVQGGTIFEADPDDGANVAQQTDTTLLLADQELESYVSEREEVQTIYSLSAGGENQIGRTLIEYSANYSEAGEDNPDYVEPLFVADFSDTDTLIGTDLSDPRRPEILFSGDGFRDASLYELDEIIFESSETMDKRYGGKIDVTHEMDIGAFSGYLKTGAKLALRDKSSDLDARIYGGADQGLTIADFLNGDIDYPLGPIAPQAFPRDVANAVEADQALFDEDFDEEGSFIDSNAEDFRIDEDIYAGYLMGAADIGALRIVGGVRVEHTEYRAEGNEVSLDEETGSLSLSPINVDRSYTDVLPSLNTRYAFSDKLQARAAYYRSVVRPNFEQSRPASLIERDSDGVIEAAAGNTALDPYRADNFDLTLEYYPGSASVLSAGAFYKNLANPIFPIDFAGTEGFEGFDEYASFVNGNDAQILGLEFAVQQQLNFLPAPLDGFLVAANYTFVDSDAELPLPGGGVRDAPMPFQARHTANASLGYDRDGFQFRVSMSYRDRILDEIGSPTDPEGDVYIDDHIQVDLTASYRLARGIRVFGSVTNINDRPLYSYQGRSDVNVQYEEYGPSANLGVRVTFGAID</sequence>
<dbReference type="AlphaFoldDB" id="M2SDM8"/>
<protein>
    <submittedName>
        <fullName evidence="13">TonB-dependent receptor</fullName>
    </submittedName>
</protein>
<comment type="caution">
    <text evidence="13">The sequence shown here is derived from an EMBL/GenBank/DDBJ whole genome shotgun (WGS) entry which is preliminary data.</text>
</comment>
<dbReference type="SUPFAM" id="SSF49452">
    <property type="entry name" value="Starch-binding domain-like"/>
    <property type="match status" value="1"/>
</dbReference>
<keyword evidence="5 9" id="KW-0798">TonB box</keyword>
<evidence type="ECO:0000256" key="6">
    <source>
        <dbReference type="ARBA" id="ARBA00023136"/>
    </source>
</evidence>
<dbReference type="InterPro" id="IPR036942">
    <property type="entry name" value="Beta-barrel_TonB_sf"/>
</dbReference>
<evidence type="ECO:0000256" key="8">
    <source>
        <dbReference type="PROSITE-ProRule" id="PRU01360"/>
    </source>
</evidence>
<evidence type="ECO:0000259" key="12">
    <source>
        <dbReference type="Pfam" id="PF07715"/>
    </source>
</evidence>
<accession>M2SDM8</accession>
<dbReference type="PATRIC" id="fig|1234595.3.peg.1374"/>
<evidence type="ECO:0000256" key="4">
    <source>
        <dbReference type="ARBA" id="ARBA00022692"/>
    </source>
</evidence>
<evidence type="ECO:0000256" key="9">
    <source>
        <dbReference type="RuleBase" id="RU003357"/>
    </source>
</evidence>
<dbReference type="PROSITE" id="PS52016">
    <property type="entry name" value="TONB_DEPENDENT_REC_3"/>
    <property type="match status" value="1"/>
</dbReference>
<dbReference type="RefSeq" id="WP_008601231.1">
    <property type="nucleotide sequence ID" value="NZ_AMRV01000003.1"/>
</dbReference>
<dbReference type="InterPro" id="IPR012910">
    <property type="entry name" value="Plug_dom"/>
</dbReference>
<dbReference type="InterPro" id="IPR010104">
    <property type="entry name" value="TonB_rcpt_bac"/>
</dbReference>
<evidence type="ECO:0000256" key="3">
    <source>
        <dbReference type="ARBA" id="ARBA00022452"/>
    </source>
</evidence>
<name>M2SDM8_9SPHN</name>
<dbReference type="InterPro" id="IPR000531">
    <property type="entry name" value="Beta-barrel_TonB"/>
</dbReference>
<keyword evidence="10" id="KW-0732">Signal</keyword>
<feature type="domain" description="TonB-dependent receptor plug" evidence="12">
    <location>
        <begin position="150"/>
        <end position="255"/>
    </location>
</feature>
<dbReference type="OrthoDB" id="5476657at2"/>
<evidence type="ECO:0000256" key="5">
    <source>
        <dbReference type="ARBA" id="ARBA00023077"/>
    </source>
</evidence>
<dbReference type="Gene3D" id="2.40.170.20">
    <property type="entry name" value="TonB-dependent receptor, beta-barrel domain"/>
    <property type="match status" value="1"/>
</dbReference>
<dbReference type="SUPFAM" id="SSF56935">
    <property type="entry name" value="Porins"/>
    <property type="match status" value="1"/>
</dbReference>
<dbReference type="EMBL" id="AMRV01000003">
    <property type="protein sequence ID" value="EMD83470.1"/>
    <property type="molecule type" value="Genomic_DNA"/>
</dbReference>
<gene>
    <name evidence="13" type="ORF">C725_1371</name>
</gene>